<dbReference type="AlphaFoldDB" id="A0A4R0GLW5"/>
<dbReference type="Proteomes" id="UP000291793">
    <property type="component" value="Unassembled WGS sequence"/>
</dbReference>
<accession>A0A4R0GLW5</accession>
<dbReference type="PROSITE" id="PS51257">
    <property type="entry name" value="PROKAR_LIPOPROTEIN"/>
    <property type="match status" value="1"/>
</dbReference>
<dbReference type="Pfam" id="PF24295">
    <property type="entry name" value="DUF7480"/>
    <property type="match status" value="1"/>
</dbReference>
<dbReference type="InterPro" id="IPR055903">
    <property type="entry name" value="DUF7480"/>
</dbReference>
<feature type="domain" description="DUF7480" evidence="1">
    <location>
        <begin position="28"/>
        <end position="129"/>
    </location>
</feature>
<reference evidence="2 3" key="1">
    <citation type="submission" date="2019-02" db="EMBL/GenBank/DDBJ databases">
        <title>The draft genome of Kosakonia quasisacchari strain WCHKQ120001.</title>
        <authorList>
            <person name="Wang C."/>
            <person name="Feng Y."/>
            <person name="Zong Z."/>
        </authorList>
    </citation>
    <scope>NUCLEOTIDE SEQUENCE [LARGE SCALE GENOMIC DNA]</scope>
    <source>
        <strain evidence="2 3">WCHKQ120001</strain>
    </source>
</reference>
<gene>
    <name evidence="2" type="ORF">E0L21_22010</name>
</gene>
<dbReference type="RefSeq" id="WP_131413268.1">
    <property type="nucleotide sequence ID" value="NZ_CATKPI010000069.1"/>
</dbReference>
<sequence length="133" mass="15368">MEMKWYIPIILTPLFTGCVGENTPFRIADVTKKDNKLCVSVKGDPTIEQGQAKLLRLTLSTRDSNRQMQEIWQADHFDNPTYIVNPGQCLPVNYHFEQDKEYNITIITAYSAKNVDSKRIWLKNFTLNNLTAK</sequence>
<organism evidence="2 3">
    <name type="scientific">Kosakonia quasisacchari</name>
    <dbReference type="NCBI Taxonomy" id="2529380"/>
    <lineage>
        <taxon>Bacteria</taxon>
        <taxon>Pseudomonadati</taxon>
        <taxon>Pseudomonadota</taxon>
        <taxon>Gammaproteobacteria</taxon>
        <taxon>Enterobacterales</taxon>
        <taxon>Enterobacteriaceae</taxon>
        <taxon>Kosakonia</taxon>
    </lineage>
</organism>
<proteinExistence type="predicted"/>
<evidence type="ECO:0000313" key="2">
    <source>
        <dbReference type="EMBL" id="TCB98664.1"/>
    </source>
</evidence>
<dbReference type="InterPro" id="IPR054657">
    <property type="entry name" value="T6SS_periplasmic_put"/>
</dbReference>
<comment type="caution">
    <text evidence="2">The sequence shown here is derived from an EMBL/GenBank/DDBJ whole genome shotgun (WGS) entry which is preliminary data.</text>
</comment>
<evidence type="ECO:0000313" key="3">
    <source>
        <dbReference type="Proteomes" id="UP000291793"/>
    </source>
</evidence>
<name>A0A4R0GLW5_9ENTR</name>
<dbReference type="NCBIfam" id="NF045617">
    <property type="entry name" value="mostly_LP"/>
    <property type="match status" value="1"/>
</dbReference>
<protein>
    <recommendedName>
        <fullName evidence="1">DUF7480 domain-containing protein</fullName>
    </recommendedName>
</protein>
<dbReference type="EMBL" id="SJOP01000027">
    <property type="protein sequence ID" value="TCB98664.1"/>
    <property type="molecule type" value="Genomic_DNA"/>
</dbReference>
<evidence type="ECO:0000259" key="1">
    <source>
        <dbReference type="Pfam" id="PF24295"/>
    </source>
</evidence>
<dbReference type="OrthoDB" id="6624200at2"/>
<keyword evidence="3" id="KW-1185">Reference proteome</keyword>